<dbReference type="InterPro" id="IPR004254">
    <property type="entry name" value="AdipoR/HlyIII-related"/>
</dbReference>
<evidence type="ECO:0008006" key="7">
    <source>
        <dbReference type="Google" id="ProtNLM"/>
    </source>
</evidence>
<evidence type="ECO:0000256" key="4">
    <source>
        <dbReference type="ARBA" id="ARBA00023136"/>
    </source>
</evidence>
<dbReference type="EMBL" id="UINC01057723">
    <property type="protein sequence ID" value="SVB79190.1"/>
    <property type="molecule type" value="Genomic_DNA"/>
</dbReference>
<proteinExistence type="predicted"/>
<feature type="non-terminal residue" evidence="6">
    <location>
        <position position="123"/>
    </location>
</feature>
<comment type="subcellular location">
    <subcellularLocation>
        <location evidence="1">Membrane</location>
        <topology evidence="1">Multi-pass membrane protein</topology>
    </subcellularLocation>
</comment>
<dbReference type="PANTHER" id="PTHR20855:SF3">
    <property type="entry name" value="LD03007P"/>
    <property type="match status" value="1"/>
</dbReference>
<evidence type="ECO:0000256" key="5">
    <source>
        <dbReference type="SAM" id="Phobius"/>
    </source>
</evidence>
<dbReference type="PANTHER" id="PTHR20855">
    <property type="entry name" value="ADIPOR/PROGESTIN RECEPTOR-RELATED"/>
    <property type="match status" value="1"/>
</dbReference>
<evidence type="ECO:0000256" key="1">
    <source>
        <dbReference type="ARBA" id="ARBA00004141"/>
    </source>
</evidence>
<keyword evidence="3 5" id="KW-1133">Transmembrane helix</keyword>
<feature type="transmembrane region" description="Helical" evidence="5">
    <location>
        <begin position="39"/>
        <end position="64"/>
    </location>
</feature>
<feature type="transmembrane region" description="Helical" evidence="5">
    <location>
        <begin position="12"/>
        <end position="33"/>
    </location>
</feature>
<feature type="transmembrane region" description="Helical" evidence="5">
    <location>
        <begin position="76"/>
        <end position="98"/>
    </location>
</feature>
<sequence length="123" mass="13734">MNLKIKEPFNTVSHGIGAIFSVVALVLLIKASINPIKPWHIVSFSIFGSGMFLLYTASTLYHWLSVSSKLEQKLRTFDLAMIHVLIASTYTPVCLIPLRGPWGWSLFGVIWGLALFGILLKLF</sequence>
<evidence type="ECO:0000256" key="3">
    <source>
        <dbReference type="ARBA" id="ARBA00022989"/>
    </source>
</evidence>
<feature type="transmembrane region" description="Helical" evidence="5">
    <location>
        <begin position="104"/>
        <end position="122"/>
    </location>
</feature>
<protein>
    <recommendedName>
        <fullName evidence="7">Hemolysin III family channel protein</fullName>
    </recommendedName>
</protein>
<accession>A0A382GVV4</accession>
<reference evidence="6" key="1">
    <citation type="submission" date="2018-05" db="EMBL/GenBank/DDBJ databases">
        <authorList>
            <person name="Lanie J.A."/>
            <person name="Ng W.-L."/>
            <person name="Kazmierczak K.M."/>
            <person name="Andrzejewski T.M."/>
            <person name="Davidsen T.M."/>
            <person name="Wayne K.J."/>
            <person name="Tettelin H."/>
            <person name="Glass J.I."/>
            <person name="Rusch D."/>
            <person name="Podicherti R."/>
            <person name="Tsui H.-C.T."/>
            <person name="Winkler M.E."/>
        </authorList>
    </citation>
    <scope>NUCLEOTIDE SEQUENCE</scope>
</reference>
<evidence type="ECO:0000256" key="2">
    <source>
        <dbReference type="ARBA" id="ARBA00022692"/>
    </source>
</evidence>
<keyword evidence="2 5" id="KW-0812">Transmembrane</keyword>
<evidence type="ECO:0000313" key="6">
    <source>
        <dbReference type="EMBL" id="SVB79190.1"/>
    </source>
</evidence>
<gene>
    <name evidence="6" type="ORF">METZ01_LOCUS232044</name>
</gene>
<organism evidence="6">
    <name type="scientific">marine metagenome</name>
    <dbReference type="NCBI Taxonomy" id="408172"/>
    <lineage>
        <taxon>unclassified sequences</taxon>
        <taxon>metagenomes</taxon>
        <taxon>ecological metagenomes</taxon>
    </lineage>
</organism>
<dbReference type="AlphaFoldDB" id="A0A382GVV4"/>
<keyword evidence="4 5" id="KW-0472">Membrane</keyword>
<dbReference type="GO" id="GO:0016020">
    <property type="term" value="C:membrane"/>
    <property type="evidence" value="ECO:0007669"/>
    <property type="project" value="UniProtKB-SubCell"/>
</dbReference>
<name>A0A382GVV4_9ZZZZ</name>
<dbReference type="Pfam" id="PF03006">
    <property type="entry name" value="HlyIII"/>
    <property type="match status" value="1"/>
</dbReference>